<reference evidence="3 4" key="3">
    <citation type="journal article" date="2017" name="G3 (Bethesda)">
        <title>Comparative analysis highlights variable genome content of wheat rusts and divergence of the mating loci.</title>
        <authorList>
            <person name="Cuomo C.A."/>
            <person name="Bakkeren G."/>
            <person name="Khalil H.B."/>
            <person name="Panwar V."/>
            <person name="Joly D."/>
            <person name="Linning R."/>
            <person name="Sakthikumar S."/>
            <person name="Song X."/>
            <person name="Adiconis X."/>
            <person name="Fan L."/>
            <person name="Goldberg J.M."/>
            <person name="Levin J.Z."/>
            <person name="Young S."/>
            <person name="Zeng Q."/>
            <person name="Anikster Y."/>
            <person name="Bruce M."/>
            <person name="Wang M."/>
            <person name="Yin C."/>
            <person name="McCallum B."/>
            <person name="Szabo L.J."/>
            <person name="Hulbert S."/>
            <person name="Chen X."/>
            <person name="Fellers J.P."/>
        </authorList>
    </citation>
    <scope>NUCLEOTIDE SEQUENCE</scope>
    <source>
        <strain evidence="4">Isolate 1-1 / race 1 (BBBD)</strain>
        <strain evidence="3">isolate 1-1 / race 1 (BBBD)</strain>
    </source>
</reference>
<reference evidence="2" key="1">
    <citation type="submission" date="2009-11" db="EMBL/GenBank/DDBJ databases">
        <authorList>
            <consortium name="The Broad Institute Genome Sequencing Platform"/>
            <person name="Ward D."/>
            <person name="Feldgarden M."/>
            <person name="Earl A."/>
            <person name="Young S.K."/>
            <person name="Zeng Q."/>
            <person name="Koehrsen M."/>
            <person name="Alvarado L."/>
            <person name="Berlin A."/>
            <person name="Bochicchio J."/>
            <person name="Borenstein D."/>
            <person name="Chapman S.B."/>
            <person name="Chen Z."/>
            <person name="Engels R."/>
            <person name="Freedman E."/>
            <person name="Gellesch M."/>
            <person name="Goldberg J."/>
            <person name="Griggs A."/>
            <person name="Gujja S."/>
            <person name="Heilman E."/>
            <person name="Heiman D."/>
            <person name="Hepburn T."/>
            <person name="Howarth C."/>
            <person name="Jen D."/>
            <person name="Larson L."/>
            <person name="Lewis B."/>
            <person name="Mehta T."/>
            <person name="Park D."/>
            <person name="Pearson M."/>
            <person name="Roberts A."/>
            <person name="Saif S."/>
            <person name="Shea T."/>
            <person name="Shenoy N."/>
            <person name="Sisk P."/>
            <person name="Stolte C."/>
            <person name="Sykes S."/>
            <person name="Thomson T."/>
            <person name="Walk T."/>
            <person name="White J."/>
            <person name="Yandava C."/>
            <person name="Izard J."/>
            <person name="Baranova O.V."/>
            <person name="Blanton J.M."/>
            <person name="Tanner A.C."/>
            <person name="Dewhirst F.E."/>
            <person name="Haas B."/>
            <person name="Nusbaum C."/>
            <person name="Birren B."/>
        </authorList>
    </citation>
    <scope>NUCLEOTIDE SEQUENCE [LARGE SCALE GENOMIC DNA]</scope>
    <source>
        <strain evidence="2">1-1 BBBD Race 1</strain>
    </source>
</reference>
<gene>
    <name evidence="2" type="ORF">PTTG_27251</name>
</gene>
<evidence type="ECO:0000313" key="2">
    <source>
        <dbReference type="EMBL" id="OAV93683.1"/>
    </source>
</evidence>
<sequence length="189" mass="20356">MYLLDTFGFDFQPGYNYEPCGPSVLRKLSRTSGGPETKVISEPEEQGGHENPADHDGPSAARKRAQSRPTLSVQTFLKTDLGKVQLEYWNNLVNLFISSPLPTHLTGSPSSPIALSASWSPPGISMSTSRNASGFRANLSGLLAPPIEGLSGDYPLPYLKEFQPASTPGRQDGSSVPTGRLTEKRVRAP</sequence>
<evidence type="ECO:0000313" key="4">
    <source>
        <dbReference type="Proteomes" id="UP000005240"/>
    </source>
</evidence>
<dbReference type="AlphaFoldDB" id="A0A180GP04"/>
<reference evidence="3" key="4">
    <citation type="submission" date="2025-05" db="UniProtKB">
        <authorList>
            <consortium name="EnsemblFungi"/>
        </authorList>
    </citation>
    <scope>IDENTIFICATION</scope>
    <source>
        <strain evidence="3">isolate 1-1 / race 1 (BBBD)</strain>
    </source>
</reference>
<feature type="compositionally biased region" description="Polar residues" evidence="1">
    <location>
        <begin position="164"/>
        <end position="177"/>
    </location>
</feature>
<evidence type="ECO:0000256" key="1">
    <source>
        <dbReference type="SAM" id="MobiDB-lite"/>
    </source>
</evidence>
<feature type="region of interest" description="Disordered" evidence="1">
    <location>
        <begin position="158"/>
        <end position="189"/>
    </location>
</feature>
<feature type="compositionally biased region" description="Basic and acidic residues" evidence="1">
    <location>
        <begin position="46"/>
        <end position="57"/>
    </location>
</feature>
<dbReference type="EnsemblFungi" id="PTTG_27251-t43_1">
    <property type="protein sequence ID" value="PTTG_27251-t43_1-p1"/>
    <property type="gene ID" value="PTTG_27251"/>
</dbReference>
<name>A0A180GP04_PUCT1</name>
<accession>A0A180GP04</accession>
<proteinExistence type="predicted"/>
<keyword evidence="4" id="KW-1185">Reference proteome</keyword>
<feature type="region of interest" description="Disordered" evidence="1">
    <location>
        <begin position="27"/>
        <end position="69"/>
    </location>
</feature>
<dbReference type="Proteomes" id="UP000005240">
    <property type="component" value="Unassembled WGS sequence"/>
</dbReference>
<dbReference type="VEuPathDB" id="FungiDB:PTTG_27251"/>
<reference evidence="2" key="2">
    <citation type="submission" date="2016-05" db="EMBL/GenBank/DDBJ databases">
        <title>Comparative analysis highlights variable genome content of wheat rusts and divergence of the mating loci.</title>
        <authorList>
            <person name="Cuomo C.A."/>
            <person name="Bakkeren G."/>
            <person name="Szabo L."/>
            <person name="Khalil H."/>
            <person name="Joly D."/>
            <person name="Goldberg J."/>
            <person name="Young S."/>
            <person name="Zeng Q."/>
            <person name="Fellers J."/>
        </authorList>
    </citation>
    <scope>NUCLEOTIDE SEQUENCE [LARGE SCALE GENOMIC DNA]</scope>
    <source>
        <strain evidence="2">1-1 BBBD Race 1</strain>
    </source>
</reference>
<dbReference type="EMBL" id="ADAS02000048">
    <property type="protein sequence ID" value="OAV93683.1"/>
    <property type="molecule type" value="Genomic_DNA"/>
</dbReference>
<evidence type="ECO:0000313" key="3">
    <source>
        <dbReference type="EnsemblFungi" id="PTTG_27251-t43_1-p1"/>
    </source>
</evidence>
<organism evidence="2">
    <name type="scientific">Puccinia triticina (isolate 1-1 / race 1 (BBBD))</name>
    <name type="common">Brown leaf rust fungus</name>
    <dbReference type="NCBI Taxonomy" id="630390"/>
    <lineage>
        <taxon>Eukaryota</taxon>
        <taxon>Fungi</taxon>
        <taxon>Dikarya</taxon>
        <taxon>Basidiomycota</taxon>
        <taxon>Pucciniomycotina</taxon>
        <taxon>Pucciniomycetes</taxon>
        <taxon>Pucciniales</taxon>
        <taxon>Pucciniaceae</taxon>
        <taxon>Puccinia</taxon>
    </lineage>
</organism>
<protein>
    <submittedName>
        <fullName evidence="2 3">Uncharacterized protein</fullName>
    </submittedName>
</protein>